<evidence type="ECO:0000256" key="2">
    <source>
        <dbReference type="ARBA" id="ARBA00022737"/>
    </source>
</evidence>
<dbReference type="InterPro" id="IPR011990">
    <property type="entry name" value="TPR-like_helical_dom_sf"/>
</dbReference>
<evidence type="ECO:0000256" key="3">
    <source>
        <dbReference type="PROSITE-ProRule" id="PRU00708"/>
    </source>
</evidence>
<dbReference type="Pfam" id="PF13041">
    <property type="entry name" value="PPR_2"/>
    <property type="match status" value="3"/>
</dbReference>
<dbReference type="PANTHER" id="PTHR47926:SF520">
    <property type="entry name" value="DYW DOMAIN-CONTAINING PROTEIN"/>
    <property type="match status" value="1"/>
</dbReference>
<dbReference type="InterPro" id="IPR046848">
    <property type="entry name" value="E_motif"/>
</dbReference>
<dbReference type="InterPro" id="IPR046960">
    <property type="entry name" value="PPR_At4g14850-like_plant"/>
</dbReference>
<dbReference type="GO" id="GO:0009451">
    <property type="term" value="P:RNA modification"/>
    <property type="evidence" value="ECO:0007669"/>
    <property type="project" value="InterPro"/>
</dbReference>
<sequence>MSKEIFPSLNSEFDSHLYAGMLQQCIKSNEPAKGKILHCHALKRGNCLDLFARNILLNLYLKTRLLSDGVKLFDEMPDRNVVSFVTMIQGFALLEEYDKALDLFFRLRKEGHGLNPFVFTTILKLLVSMDWVELGWCIHACIHKLGHDTNAFVGTALIDAYSVCGFVNAATEVFKGIVEKDMVCWTGMVACYAENDCFEEALGLFNLMRMEPLLPNNFTFASVIKACLGLQAVGVGKSVHGCVLKTCYEMDPYVGVSLLDLYTRSGDIEDARQVFEEIPKDDVVPWSFMIARYSQSDYCEEALDLFLQMRKALVCPNQFTLASVLQACATIGCLELGMQIHCHVLKVGLDLNIFVLNALMDVYAKCGKMEVSMDLFVESKNKNEVSWNTMIVGYVQIGDAEKAFLLFINMCEEQVRATEVTYSSLLRAAATLAALEAGIQIHTITIKTLYDGDDAVSNALIDMYAKCGRIRDARLVFDTMIERDVVSWNSMISAYSMHGLGAEALKIFESMRETGITPNQLTFVAVLSACSNTGSLDQGESYFTTMQEDYGIEPCMEHYTCMVSLLGRLGHLDRALKMIDKIPDEPSVMVWRALLGACVAHKNIELGRFAAEHVLEMEPQDESTYVLLSNIYATAKNWDNVAFVRKSMRKKRVKKEPGLSWIENQGMVHYFAVGDDSHPDNKLIRGMLEWLNFRSRTLGYAPNHDAVLLDVEEDEKARLLWLHSERIALAFALLRMPIGSPILIIKNLRVCADCHVAIKVVSKLVHREIVIRDINRFHHFEEGFCSCNDYW</sequence>
<dbReference type="PROSITE" id="PS51375">
    <property type="entry name" value="PPR"/>
    <property type="match status" value="6"/>
</dbReference>
<feature type="repeat" description="PPR" evidence="3">
    <location>
        <begin position="484"/>
        <end position="518"/>
    </location>
</feature>
<name>A0AAW2RYK8_SESRA</name>
<dbReference type="Pfam" id="PF20431">
    <property type="entry name" value="E_motif"/>
    <property type="match status" value="1"/>
</dbReference>
<evidence type="ECO:0000256" key="1">
    <source>
        <dbReference type="ARBA" id="ARBA00006643"/>
    </source>
</evidence>
<dbReference type="Pfam" id="PF01535">
    <property type="entry name" value="PPR"/>
    <property type="match status" value="7"/>
</dbReference>
<dbReference type="NCBIfam" id="TIGR00756">
    <property type="entry name" value="PPR"/>
    <property type="match status" value="6"/>
</dbReference>
<dbReference type="FunFam" id="1.25.40.10:FF:000471">
    <property type="entry name" value="Putative pentatricopeptide repeat-containing protein, mitochondrial"/>
    <property type="match status" value="1"/>
</dbReference>
<reference evidence="5" key="1">
    <citation type="submission" date="2020-06" db="EMBL/GenBank/DDBJ databases">
        <authorList>
            <person name="Li T."/>
            <person name="Hu X."/>
            <person name="Zhang T."/>
            <person name="Song X."/>
            <person name="Zhang H."/>
            <person name="Dai N."/>
            <person name="Sheng W."/>
            <person name="Hou X."/>
            <person name="Wei L."/>
        </authorList>
    </citation>
    <scope>NUCLEOTIDE SEQUENCE</scope>
    <source>
        <strain evidence="5">G02</strain>
        <tissue evidence="5">Leaf</tissue>
    </source>
</reference>
<dbReference type="InterPro" id="IPR002885">
    <property type="entry name" value="PPR_rpt"/>
</dbReference>
<feature type="repeat" description="PPR" evidence="3">
    <location>
        <begin position="383"/>
        <end position="417"/>
    </location>
</feature>
<comment type="caution">
    <text evidence="5">The sequence shown here is derived from an EMBL/GenBank/DDBJ whole genome shotgun (WGS) entry which is preliminary data.</text>
</comment>
<accession>A0AAW2RYK8</accession>
<comment type="similarity">
    <text evidence="1">Belongs to the PPR family. PCMP-H subfamily.</text>
</comment>
<dbReference type="EMBL" id="JACGWJ010000012">
    <property type="protein sequence ID" value="KAL0385292.1"/>
    <property type="molecule type" value="Genomic_DNA"/>
</dbReference>
<feature type="repeat" description="PPR" evidence="3">
    <location>
        <begin position="453"/>
        <end position="483"/>
    </location>
</feature>
<feature type="domain" description="DYW" evidence="4">
    <location>
        <begin position="699"/>
        <end position="791"/>
    </location>
</feature>
<organism evidence="5">
    <name type="scientific">Sesamum radiatum</name>
    <name type="common">Black benniseed</name>
    <dbReference type="NCBI Taxonomy" id="300843"/>
    <lineage>
        <taxon>Eukaryota</taxon>
        <taxon>Viridiplantae</taxon>
        <taxon>Streptophyta</taxon>
        <taxon>Embryophyta</taxon>
        <taxon>Tracheophyta</taxon>
        <taxon>Spermatophyta</taxon>
        <taxon>Magnoliopsida</taxon>
        <taxon>eudicotyledons</taxon>
        <taxon>Gunneridae</taxon>
        <taxon>Pentapetalae</taxon>
        <taxon>asterids</taxon>
        <taxon>lamiids</taxon>
        <taxon>Lamiales</taxon>
        <taxon>Pedaliaceae</taxon>
        <taxon>Sesamum</taxon>
    </lineage>
</organism>
<evidence type="ECO:0000313" key="5">
    <source>
        <dbReference type="EMBL" id="KAL0385292.1"/>
    </source>
</evidence>
<dbReference type="FunFam" id="1.25.40.10:FF:000381">
    <property type="entry name" value="Pentatricopeptide repeat-containing protein"/>
    <property type="match status" value="1"/>
</dbReference>
<protein>
    <submittedName>
        <fullName evidence="5">Pentatricopeptide repeat-containing protein, mitochondrial</fullName>
    </submittedName>
</protein>
<dbReference type="FunFam" id="1.25.40.10:FF:000397">
    <property type="entry name" value="Pentatricopeptide repeat-containing protein At2g40720"/>
    <property type="match status" value="1"/>
</dbReference>
<dbReference type="PANTHER" id="PTHR47926">
    <property type="entry name" value="PENTATRICOPEPTIDE REPEAT-CONTAINING PROTEIN"/>
    <property type="match status" value="1"/>
</dbReference>
<dbReference type="Pfam" id="PF14432">
    <property type="entry name" value="DYW_deaminase"/>
    <property type="match status" value="1"/>
</dbReference>
<dbReference type="FunFam" id="1.25.40.10:FF:000031">
    <property type="entry name" value="Pentatricopeptide repeat-containing protein mitochondrial"/>
    <property type="match status" value="1"/>
</dbReference>
<dbReference type="AlphaFoldDB" id="A0AAW2RYK8"/>
<feature type="repeat" description="PPR" evidence="3">
    <location>
        <begin position="181"/>
        <end position="215"/>
    </location>
</feature>
<dbReference type="SUPFAM" id="SSF48452">
    <property type="entry name" value="TPR-like"/>
    <property type="match status" value="1"/>
</dbReference>
<dbReference type="GO" id="GO:0008270">
    <property type="term" value="F:zinc ion binding"/>
    <property type="evidence" value="ECO:0007669"/>
    <property type="project" value="InterPro"/>
</dbReference>
<dbReference type="FunFam" id="1.25.40.10:FF:000201">
    <property type="entry name" value="Pentatricopeptide repeat-containing protein mitochondrial"/>
    <property type="match status" value="1"/>
</dbReference>
<feature type="repeat" description="PPR" evidence="3">
    <location>
        <begin position="49"/>
        <end position="83"/>
    </location>
</feature>
<reference evidence="5" key="2">
    <citation type="journal article" date="2024" name="Plant">
        <title>Genomic evolution and insights into agronomic trait innovations of Sesamum species.</title>
        <authorList>
            <person name="Miao H."/>
            <person name="Wang L."/>
            <person name="Qu L."/>
            <person name="Liu H."/>
            <person name="Sun Y."/>
            <person name="Le M."/>
            <person name="Wang Q."/>
            <person name="Wei S."/>
            <person name="Zheng Y."/>
            <person name="Lin W."/>
            <person name="Duan Y."/>
            <person name="Cao H."/>
            <person name="Xiong S."/>
            <person name="Wang X."/>
            <person name="Wei L."/>
            <person name="Li C."/>
            <person name="Ma Q."/>
            <person name="Ju M."/>
            <person name="Zhao R."/>
            <person name="Li G."/>
            <person name="Mu C."/>
            <person name="Tian Q."/>
            <person name="Mei H."/>
            <person name="Zhang T."/>
            <person name="Gao T."/>
            <person name="Zhang H."/>
        </authorList>
    </citation>
    <scope>NUCLEOTIDE SEQUENCE</scope>
    <source>
        <strain evidence="5">G02</strain>
    </source>
</reference>
<dbReference type="FunFam" id="1.25.40.10:FF:000366">
    <property type="entry name" value="Pentatricopeptide (PPR) repeat-containing protein"/>
    <property type="match status" value="1"/>
</dbReference>
<evidence type="ECO:0000259" key="4">
    <source>
        <dbReference type="Pfam" id="PF14432"/>
    </source>
</evidence>
<keyword evidence="2" id="KW-0677">Repeat</keyword>
<dbReference type="GO" id="GO:0003723">
    <property type="term" value="F:RNA binding"/>
    <property type="evidence" value="ECO:0007669"/>
    <property type="project" value="InterPro"/>
</dbReference>
<feature type="repeat" description="PPR" evidence="3">
    <location>
        <begin position="251"/>
        <end position="285"/>
    </location>
</feature>
<proteinExistence type="inferred from homology"/>
<dbReference type="InterPro" id="IPR032867">
    <property type="entry name" value="DYW_dom"/>
</dbReference>
<dbReference type="Gene3D" id="1.25.40.10">
    <property type="entry name" value="Tetratricopeptide repeat domain"/>
    <property type="match status" value="6"/>
</dbReference>
<gene>
    <name evidence="5" type="ORF">Sradi_2923500</name>
</gene>